<dbReference type="Proteomes" id="UP000001396">
    <property type="component" value="Unassembled WGS sequence"/>
</dbReference>
<feature type="repeat" description="WD" evidence="9">
    <location>
        <begin position="263"/>
        <end position="304"/>
    </location>
</feature>
<accession>D3B3W0</accession>
<evidence type="ECO:0000256" key="1">
    <source>
        <dbReference type="ARBA" id="ARBA00004906"/>
    </source>
</evidence>
<dbReference type="InterPro" id="IPR015943">
    <property type="entry name" value="WD40/YVTN_repeat-like_dom_sf"/>
</dbReference>
<evidence type="ECO:0000256" key="3">
    <source>
        <dbReference type="ARBA" id="ARBA00022574"/>
    </source>
</evidence>
<keyword evidence="4" id="KW-0132">Cell division</keyword>
<keyword evidence="3 9" id="KW-0853">WD repeat</keyword>
<feature type="repeat" description="WD" evidence="9">
    <location>
        <begin position="397"/>
        <end position="430"/>
    </location>
</feature>
<dbReference type="PANTHER" id="PTHR19918:SF8">
    <property type="entry name" value="FI02843P"/>
    <property type="match status" value="1"/>
</dbReference>
<dbReference type="GO" id="GO:0005680">
    <property type="term" value="C:anaphase-promoting complex"/>
    <property type="evidence" value="ECO:0007669"/>
    <property type="project" value="TreeGrafter"/>
</dbReference>
<dbReference type="PROSITE" id="PS50082">
    <property type="entry name" value="WD_REPEATS_2"/>
    <property type="match status" value="3"/>
</dbReference>
<dbReference type="Gene3D" id="2.130.10.10">
    <property type="entry name" value="YVTN repeat-like/Quinoprotein amine dehydrogenase"/>
    <property type="match status" value="1"/>
</dbReference>
<feature type="domain" description="CDC20/Fizzy WD40" evidence="11">
    <location>
        <begin position="134"/>
        <end position="428"/>
    </location>
</feature>
<evidence type="ECO:0000256" key="7">
    <source>
        <dbReference type="ARBA" id="ARBA00022786"/>
    </source>
</evidence>
<evidence type="ECO:0000256" key="4">
    <source>
        <dbReference type="ARBA" id="ARBA00022618"/>
    </source>
</evidence>
<organism evidence="12 13">
    <name type="scientific">Heterostelium pallidum (strain ATCC 26659 / Pp 5 / PN500)</name>
    <name type="common">Cellular slime mold</name>
    <name type="synonym">Polysphondylium pallidum</name>
    <dbReference type="NCBI Taxonomy" id="670386"/>
    <lineage>
        <taxon>Eukaryota</taxon>
        <taxon>Amoebozoa</taxon>
        <taxon>Evosea</taxon>
        <taxon>Eumycetozoa</taxon>
        <taxon>Dictyostelia</taxon>
        <taxon>Acytosteliales</taxon>
        <taxon>Acytosteliaceae</taxon>
        <taxon>Heterostelium</taxon>
    </lineage>
</organism>
<dbReference type="FunFam" id="2.130.10.10:FF:000224">
    <property type="entry name" value="cell division cycle protein 20 homolog"/>
    <property type="match status" value="1"/>
</dbReference>
<comment type="similarity">
    <text evidence="2">Belongs to the WD repeat CDC20/Fizzy family.</text>
</comment>
<comment type="pathway">
    <text evidence="1">Protein modification; protein ubiquitination.</text>
</comment>
<evidence type="ECO:0000256" key="5">
    <source>
        <dbReference type="ARBA" id="ARBA00022737"/>
    </source>
</evidence>
<comment type="caution">
    <text evidence="12">The sequence shown here is derived from an EMBL/GenBank/DDBJ whole genome shotgun (WGS) entry which is preliminary data.</text>
</comment>
<evidence type="ECO:0000259" key="11">
    <source>
        <dbReference type="Pfam" id="PF24807"/>
    </source>
</evidence>
<keyword evidence="13" id="KW-1185">Reference proteome</keyword>
<evidence type="ECO:0000256" key="9">
    <source>
        <dbReference type="PROSITE-ProRule" id="PRU00221"/>
    </source>
</evidence>
<dbReference type="OMA" id="CSGACLN"/>
<dbReference type="FunCoup" id="D3B3W0">
    <property type="interactions" value="381"/>
</dbReference>
<feature type="compositionally biased region" description="Polar residues" evidence="10">
    <location>
        <begin position="446"/>
        <end position="458"/>
    </location>
</feature>
<dbReference type="InterPro" id="IPR001680">
    <property type="entry name" value="WD40_rpt"/>
</dbReference>
<evidence type="ECO:0000313" key="12">
    <source>
        <dbReference type="EMBL" id="EFA84008.1"/>
    </source>
</evidence>
<dbReference type="STRING" id="670386.D3B3W0"/>
<dbReference type="GO" id="GO:0010997">
    <property type="term" value="F:anaphase-promoting complex binding"/>
    <property type="evidence" value="ECO:0007669"/>
    <property type="project" value="InterPro"/>
</dbReference>
<evidence type="ECO:0000256" key="2">
    <source>
        <dbReference type="ARBA" id="ARBA00006445"/>
    </source>
</evidence>
<name>D3B3W0_HETP5</name>
<feature type="region of interest" description="Disordered" evidence="10">
    <location>
        <begin position="439"/>
        <end position="458"/>
    </location>
</feature>
<evidence type="ECO:0000313" key="13">
    <source>
        <dbReference type="Proteomes" id="UP000001396"/>
    </source>
</evidence>
<dbReference type="SMART" id="SM00320">
    <property type="entry name" value="WD40"/>
    <property type="match status" value="6"/>
</dbReference>
<dbReference type="InterPro" id="IPR019775">
    <property type="entry name" value="WD40_repeat_CS"/>
</dbReference>
<feature type="repeat" description="WD" evidence="9">
    <location>
        <begin position="180"/>
        <end position="221"/>
    </location>
</feature>
<dbReference type="EMBL" id="ADBJ01000010">
    <property type="protein sequence ID" value="EFA84008.1"/>
    <property type="molecule type" value="Genomic_DNA"/>
</dbReference>
<dbReference type="InterPro" id="IPR036322">
    <property type="entry name" value="WD40_repeat_dom_sf"/>
</dbReference>
<protein>
    <submittedName>
        <fullName evidence="12">WD40 repeat-containing protein</fullName>
    </submittedName>
</protein>
<dbReference type="PROSITE" id="PS00678">
    <property type="entry name" value="WD_REPEATS_1"/>
    <property type="match status" value="1"/>
</dbReference>
<dbReference type="InterPro" id="IPR033010">
    <property type="entry name" value="Cdc20/Fizzy"/>
</dbReference>
<dbReference type="GO" id="GO:0031145">
    <property type="term" value="P:anaphase-promoting complex-dependent catabolic process"/>
    <property type="evidence" value="ECO:0007669"/>
    <property type="project" value="TreeGrafter"/>
</dbReference>
<proteinExistence type="inferred from homology"/>
<dbReference type="GO" id="GO:1990757">
    <property type="term" value="F:ubiquitin ligase activator activity"/>
    <property type="evidence" value="ECO:0007669"/>
    <property type="project" value="TreeGrafter"/>
</dbReference>
<dbReference type="GO" id="GO:1905786">
    <property type="term" value="P:positive regulation of anaphase-promoting complex-dependent catabolic process"/>
    <property type="evidence" value="ECO:0007669"/>
    <property type="project" value="TreeGrafter"/>
</dbReference>
<dbReference type="SUPFAM" id="SSF50978">
    <property type="entry name" value="WD40 repeat-like"/>
    <property type="match status" value="1"/>
</dbReference>
<keyword evidence="5" id="KW-0677">Repeat</keyword>
<dbReference type="GO" id="GO:0051301">
    <property type="term" value="P:cell division"/>
    <property type="evidence" value="ECO:0007669"/>
    <property type="project" value="UniProtKB-KW"/>
</dbReference>
<sequence length="458" mass="51003">MNSNFYTAEIESMLSLNTPLENVEARWQRKAREASTSDRFMPSLSNLDISHFNLTKENVELNTLYADSLASSMFAEQSSDLQSKILSYKSKAPASSALANSSLRVLYSQSKVADVQALPKKAFRQIPQVPERILDAPDIVDDYYLNLLDWSSQNVIAIPLGKTVYLWNATTSAIQRLFTVESADDYITSLQWTKDGSHLAVGTNSCVVQLWDVEQTKKVREMRGHTGRVGALAWNNYILSSGSADTNIFNHDVRIQNHHVSTLAGHQQEVCGLKWSHDGTQLASGGNDNIVNVWDVNNDAGFETPKFTFEQHTAAVRAIAWCPWQQNLLATGGGAADRTIRFWNTQTGACLNQIDTMSQVCSIQWSIHHKELVSSHGFSQNQLCVWKYPTMAKVAELTGHTSRALHTAISPDGETVVSASGDETLRFWRIFEKENKLPVAQKSKESSSGSMLRSNLIR</sequence>
<evidence type="ECO:0000256" key="10">
    <source>
        <dbReference type="SAM" id="MobiDB-lite"/>
    </source>
</evidence>
<keyword evidence="8" id="KW-0131">Cell cycle</keyword>
<dbReference type="RefSeq" id="XP_020436125.1">
    <property type="nucleotide sequence ID" value="XM_020574053.1"/>
</dbReference>
<gene>
    <name evidence="12" type="primary">cdc20</name>
    <name evidence="12" type="ORF">PPL_03081</name>
</gene>
<dbReference type="InParanoid" id="D3B3W0"/>
<dbReference type="Pfam" id="PF24807">
    <property type="entry name" value="WD40_CDC20-Fz"/>
    <property type="match status" value="1"/>
</dbReference>
<evidence type="ECO:0000256" key="6">
    <source>
        <dbReference type="ARBA" id="ARBA00022776"/>
    </source>
</evidence>
<reference evidence="12 13" key="1">
    <citation type="journal article" date="2011" name="Genome Res.">
        <title>Phylogeny-wide analysis of social amoeba genomes highlights ancient origins for complex intercellular communication.</title>
        <authorList>
            <person name="Heidel A.J."/>
            <person name="Lawal H.M."/>
            <person name="Felder M."/>
            <person name="Schilde C."/>
            <person name="Helps N.R."/>
            <person name="Tunggal B."/>
            <person name="Rivero F."/>
            <person name="John U."/>
            <person name="Schleicher M."/>
            <person name="Eichinger L."/>
            <person name="Platzer M."/>
            <person name="Noegel A.A."/>
            <person name="Schaap P."/>
            <person name="Gloeckner G."/>
        </authorList>
    </citation>
    <scope>NUCLEOTIDE SEQUENCE [LARGE SCALE GENOMIC DNA]</scope>
    <source>
        <strain evidence="13">ATCC 26659 / Pp 5 / PN500</strain>
    </source>
</reference>
<dbReference type="PANTHER" id="PTHR19918">
    <property type="entry name" value="CELL DIVISION CYCLE 20 CDC20 FIZZY -RELATED"/>
    <property type="match status" value="1"/>
</dbReference>
<evidence type="ECO:0000256" key="8">
    <source>
        <dbReference type="ARBA" id="ARBA00023306"/>
    </source>
</evidence>
<dbReference type="InterPro" id="IPR056150">
    <property type="entry name" value="WD40_CDC20-Fz"/>
</dbReference>
<dbReference type="CDD" id="cd00200">
    <property type="entry name" value="WD40"/>
    <property type="match status" value="1"/>
</dbReference>
<dbReference type="AlphaFoldDB" id="D3B3W0"/>
<keyword evidence="7" id="KW-0833">Ubl conjugation pathway</keyword>
<dbReference type="GeneID" id="31358604"/>
<keyword evidence="6" id="KW-0498">Mitosis</keyword>
<dbReference type="PROSITE" id="PS50294">
    <property type="entry name" value="WD_REPEATS_REGION"/>
    <property type="match status" value="2"/>
</dbReference>